<protein>
    <submittedName>
        <fullName evidence="3">DUF2306 domain-containing protein</fullName>
    </submittedName>
</protein>
<evidence type="ECO:0000256" key="1">
    <source>
        <dbReference type="SAM" id="MobiDB-lite"/>
    </source>
</evidence>
<evidence type="ECO:0000256" key="2">
    <source>
        <dbReference type="SAM" id="Phobius"/>
    </source>
</evidence>
<reference evidence="3" key="1">
    <citation type="submission" date="2024-06" db="EMBL/GenBank/DDBJ databases">
        <title>Draft genome sequence of Microbacterium sp. strain A8/3-1, isolated from Oxytropis tragacanthoides Fisch. ex DC. Root nodules in the Altai region of Russia.</title>
        <authorList>
            <person name="Sazanova A."/>
            <person name="Guro P."/>
            <person name="Kuznetsova I."/>
            <person name="Belimov A."/>
            <person name="Safronova V."/>
        </authorList>
    </citation>
    <scope>NUCLEOTIDE SEQUENCE</scope>
    <source>
        <strain evidence="3">A8/3-1</strain>
    </source>
</reference>
<feature type="transmembrane region" description="Helical" evidence="2">
    <location>
        <begin position="194"/>
        <end position="211"/>
    </location>
</feature>
<feature type="transmembrane region" description="Helical" evidence="2">
    <location>
        <begin position="55"/>
        <end position="79"/>
    </location>
</feature>
<feature type="transmembrane region" description="Helical" evidence="2">
    <location>
        <begin position="161"/>
        <end position="182"/>
    </location>
</feature>
<accession>A0AAU7W1K7</accession>
<organism evidence="3">
    <name type="scientific">Microbacterium sp. A8/3-1</name>
    <dbReference type="NCBI Taxonomy" id="3160749"/>
    <lineage>
        <taxon>Bacteria</taxon>
        <taxon>Bacillati</taxon>
        <taxon>Actinomycetota</taxon>
        <taxon>Actinomycetes</taxon>
        <taxon>Micrococcales</taxon>
        <taxon>Microbacteriaceae</taxon>
        <taxon>Microbacterium</taxon>
    </lineage>
</organism>
<keyword evidence="2" id="KW-0472">Membrane</keyword>
<dbReference type="EMBL" id="CP158357">
    <property type="protein sequence ID" value="XBX80346.1"/>
    <property type="molecule type" value="Genomic_DNA"/>
</dbReference>
<sequence>MSQQMKVNRPPAVQQRRRPKSGWPAITGLLLLSALPVLGGVLRLGEVSAAPGGSLPLVSTAALIAHIVAMTVFCVLGAFQFSPALRARHRWHRAAGRVLIPAAFIAAASAVWLAVFFGGPPEELPLAMVRLDFAAAMTVFLVRAVIAITRRDFAAHGAWMTRAYAIAVSGGTQALVFALWTIPLGDVDAFGEAWLVATAFVINSVVAELLIRRRTGRRMSRVSDRGALVS</sequence>
<proteinExistence type="predicted"/>
<name>A0AAU7W1K7_9MICO</name>
<feature type="region of interest" description="Disordered" evidence="1">
    <location>
        <begin position="1"/>
        <end position="20"/>
    </location>
</feature>
<dbReference type="AlphaFoldDB" id="A0AAU7W1K7"/>
<gene>
    <name evidence="3" type="ORF">ABS642_09710</name>
</gene>
<keyword evidence="2" id="KW-0812">Transmembrane</keyword>
<dbReference type="Pfam" id="PF10067">
    <property type="entry name" value="DUF2306"/>
    <property type="match status" value="1"/>
</dbReference>
<keyword evidence="2" id="KW-1133">Transmembrane helix</keyword>
<dbReference type="RefSeq" id="WP_350353165.1">
    <property type="nucleotide sequence ID" value="NZ_CP158357.1"/>
</dbReference>
<dbReference type="InterPro" id="IPR018750">
    <property type="entry name" value="DUF2306_membrane"/>
</dbReference>
<feature type="transmembrane region" description="Helical" evidence="2">
    <location>
        <begin position="131"/>
        <end position="149"/>
    </location>
</feature>
<evidence type="ECO:0000313" key="3">
    <source>
        <dbReference type="EMBL" id="XBX80346.1"/>
    </source>
</evidence>
<feature type="transmembrane region" description="Helical" evidence="2">
    <location>
        <begin position="99"/>
        <end position="119"/>
    </location>
</feature>